<dbReference type="Pfam" id="PF08031">
    <property type="entry name" value="BBE"/>
    <property type="match status" value="1"/>
</dbReference>
<dbReference type="Pfam" id="PF01565">
    <property type="entry name" value="FAD_binding_4"/>
    <property type="match status" value="1"/>
</dbReference>
<keyword evidence="5" id="KW-0560">Oxidoreductase</keyword>
<dbReference type="Proteomes" id="UP000009234">
    <property type="component" value="Chromosome"/>
</dbReference>
<protein>
    <submittedName>
        <fullName evidence="7">FAD linked oxidase domain protein</fullName>
    </submittedName>
</protein>
<dbReference type="InterPro" id="IPR012951">
    <property type="entry name" value="BBE"/>
</dbReference>
<dbReference type="GO" id="GO:0071949">
    <property type="term" value="F:FAD binding"/>
    <property type="evidence" value="ECO:0007669"/>
    <property type="project" value="InterPro"/>
</dbReference>
<dbReference type="InterPro" id="IPR016169">
    <property type="entry name" value="FAD-bd_PCMH_sub2"/>
</dbReference>
<evidence type="ECO:0000259" key="6">
    <source>
        <dbReference type="PROSITE" id="PS51387"/>
    </source>
</evidence>
<sequence length="453" mass="50651">MNYEGLTGRVITPCDPEYALARQEWNKAIDTFPRAIVYCRNAQDVANAICWSRKHCIPLRVRSGAHHYEGYSSGTGTLVIDTSLMNHIKVDTCQNTVTVEAGTRLKDLYQTLSACGYAFAGGTCPTVGISGLVLGGGIGLSTRYLGLTADNLIEATMIDANGNQLTVNQNCNRDLFWALRGAGGGNFGVVVSYQFKIEAVKKITLIQLRWENKPARLAFLEVWQEWLKGLDRRISGFGGIYKKSAYLNSFFYGTPAEAKEILAPFLSIPGLTLRTIECVDFIDAVNIIGARYERSAFQSPGGFVFRDFSREELEKFIQIMDQAPSDTTSRLAVYSLGGAVRDIPETGTAFFYRSANYIMAVSSEWQNKSAAPAHQAWVAEGFKYLKTLTCGSYVNFPYNRLKDYQEAYFGEYVEILQYIKRKYDPENIFCFPQSIKPAESVRNDLKSFPFEAE</sequence>
<dbReference type="GO" id="GO:0016491">
    <property type="term" value="F:oxidoreductase activity"/>
    <property type="evidence" value="ECO:0007669"/>
    <property type="project" value="UniProtKB-KW"/>
</dbReference>
<feature type="domain" description="FAD-binding PCMH-type" evidence="6">
    <location>
        <begin position="29"/>
        <end position="200"/>
    </location>
</feature>
<dbReference type="eggNOG" id="COG0277">
    <property type="taxonomic scope" value="Bacteria"/>
</dbReference>
<evidence type="ECO:0000256" key="4">
    <source>
        <dbReference type="ARBA" id="ARBA00022827"/>
    </source>
</evidence>
<dbReference type="InterPro" id="IPR006094">
    <property type="entry name" value="Oxid_FAD_bind_N"/>
</dbReference>
<dbReference type="Gene3D" id="3.40.462.20">
    <property type="match status" value="1"/>
</dbReference>
<comment type="cofactor">
    <cofactor evidence="1">
        <name>FAD</name>
        <dbReference type="ChEBI" id="CHEBI:57692"/>
    </cofactor>
</comment>
<reference evidence="7 8" key="2">
    <citation type="journal article" date="2012" name="Stand. Genomic Sci.">
        <title>Complete genome sequence of the sulfate-reducing firmicute Desulfotomaculum ruminis type strain (DL(T)).</title>
        <authorList>
            <person name="Spring S."/>
            <person name="Visser M."/>
            <person name="Lu M."/>
            <person name="Copeland A."/>
            <person name="Lapidus A."/>
            <person name="Lucas S."/>
            <person name="Cheng J.F."/>
            <person name="Han C."/>
            <person name="Tapia R."/>
            <person name="Goodwin L.A."/>
            <person name="Pitluck S."/>
            <person name="Ivanova N."/>
            <person name="Land M."/>
            <person name="Hauser L."/>
            <person name="Larimer F."/>
            <person name="Rohde M."/>
            <person name="Goker M."/>
            <person name="Detter J.C."/>
            <person name="Kyrpides N.C."/>
            <person name="Woyke T."/>
            <person name="Schaap P.J."/>
            <person name="Plugge C.M."/>
            <person name="Muyzer G."/>
            <person name="Kuever J."/>
            <person name="Pereira I.A."/>
            <person name="Parshina S.N."/>
            <person name="Bernier-Latmani R."/>
            <person name="Stams A.J."/>
            <person name="Klenk H.P."/>
        </authorList>
    </citation>
    <scope>NUCLEOTIDE SEQUENCE [LARGE SCALE GENOMIC DNA]</scope>
    <source>
        <strain evidence="8">ATCC 23193 / DSM 2154 / NCIB 8452 / DL</strain>
    </source>
</reference>
<proteinExistence type="inferred from homology"/>
<organism evidence="7 8">
    <name type="scientific">Desulforamulus ruminis (strain ATCC 23193 / DSM 2154 / NCIMB 8452 / DL)</name>
    <name type="common">Desulfotomaculum ruminis</name>
    <dbReference type="NCBI Taxonomy" id="696281"/>
    <lineage>
        <taxon>Bacteria</taxon>
        <taxon>Bacillati</taxon>
        <taxon>Bacillota</taxon>
        <taxon>Clostridia</taxon>
        <taxon>Eubacteriales</taxon>
        <taxon>Peptococcaceae</taxon>
        <taxon>Desulforamulus</taxon>
    </lineage>
</organism>
<evidence type="ECO:0000256" key="3">
    <source>
        <dbReference type="ARBA" id="ARBA00022630"/>
    </source>
</evidence>
<dbReference type="InterPro" id="IPR050416">
    <property type="entry name" value="FAD-linked_Oxidoreductase"/>
</dbReference>
<dbReference type="PANTHER" id="PTHR42973:SF39">
    <property type="entry name" value="FAD-BINDING PCMH-TYPE DOMAIN-CONTAINING PROTEIN"/>
    <property type="match status" value="1"/>
</dbReference>
<evidence type="ECO:0000313" key="8">
    <source>
        <dbReference type="Proteomes" id="UP000009234"/>
    </source>
</evidence>
<evidence type="ECO:0000256" key="1">
    <source>
        <dbReference type="ARBA" id="ARBA00001974"/>
    </source>
</evidence>
<dbReference type="InterPro" id="IPR016166">
    <property type="entry name" value="FAD-bd_PCMH"/>
</dbReference>
<evidence type="ECO:0000313" key="7">
    <source>
        <dbReference type="EMBL" id="AEG62018.1"/>
    </source>
</evidence>
<comment type="similarity">
    <text evidence="2">Belongs to the oxygen-dependent FAD-linked oxidoreductase family.</text>
</comment>
<dbReference type="OrthoDB" id="545125at2"/>
<dbReference type="KEGG" id="dru:Desru_3818"/>
<dbReference type="HOGENOM" id="CLU_018354_10_2_9"/>
<gene>
    <name evidence="7" type="ordered locus">Desru_3818</name>
</gene>
<dbReference type="EMBL" id="CP002780">
    <property type="protein sequence ID" value="AEG62018.1"/>
    <property type="molecule type" value="Genomic_DNA"/>
</dbReference>
<accession>F6DQM1</accession>
<reference evidence="8" key="1">
    <citation type="submission" date="2011-05" db="EMBL/GenBank/DDBJ databases">
        <title>Complete sequence of Desulfotomaculum ruminis DSM 2154.</title>
        <authorList>
            <person name="Lucas S."/>
            <person name="Copeland A."/>
            <person name="Lapidus A."/>
            <person name="Cheng J.-F."/>
            <person name="Goodwin L."/>
            <person name="Pitluck S."/>
            <person name="Lu M."/>
            <person name="Detter J.C."/>
            <person name="Han C."/>
            <person name="Tapia R."/>
            <person name="Land M."/>
            <person name="Hauser L."/>
            <person name="Kyrpides N."/>
            <person name="Ivanova N."/>
            <person name="Mikhailova N."/>
            <person name="Pagani I."/>
            <person name="Stams A.J.M."/>
            <person name="Plugge C.M."/>
            <person name="Muyzer G."/>
            <person name="Kuever J."/>
            <person name="Parshina S.N."/>
            <person name="Ivanova A.E."/>
            <person name="Nazina T.N."/>
            <person name="Brambilla E."/>
            <person name="Spring S."/>
            <person name="Klenk H.-P."/>
            <person name="Woyke T."/>
        </authorList>
    </citation>
    <scope>NUCLEOTIDE SEQUENCE [LARGE SCALE GENOMIC DNA]</scope>
    <source>
        <strain evidence="8">ATCC 23193 / DSM 2154 / NCIB 8452 / DL</strain>
    </source>
</reference>
<dbReference type="PANTHER" id="PTHR42973">
    <property type="entry name" value="BINDING OXIDOREDUCTASE, PUTATIVE (AFU_ORTHOLOGUE AFUA_1G17690)-RELATED"/>
    <property type="match status" value="1"/>
</dbReference>
<dbReference type="InterPro" id="IPR036318">
    <property type="entry name" value="FAD-bd_PCMH-like_sf"/>
</dbReference>
<keyword evidence="8" id="KW-1185">Reference proteome</keyword>
<dbReference type="PROSITE" id="PS51387">
    <property type="entry name" value="FAD_PCMH"/>
    <property type="match status" value="1"/>
</dbReference>
<keyword evidence="4" id="KW-0274">FAD</keyword>
<keyword evidence="3" id="KW-0285">Flavoprotein</keyword>
<evidence type="ECO:0000256" key="5">
    <source>
        <dbReference type="ARBA" id="ARBA00023002"/>
    </source>
</evidence>
<evidence type="ECO:0000256" key="2">
    <source>
        <dbReference type="ARBA" id="ARBA00005466"/>
    </source>
</evidence>
<dbReference type="AlphaFoldDB" id="F6DQM1"/>
<dbReference type="Gene3D" id="3.30.465.10">
    <property type="match status" value="1"/>
</dbReference>
<dbReference type="SUPFAM" id="SSF56176">
    <property type="entry name" value="FAD-binding/transporter-associated domain-like"/>
    <property type="match status" value="1"/>
</dbReference>
<dbReference type="STRING" id="696281.Desru_3818"/>
<name>F6DQM1_DESRL</name>